<dbReference type="EMBL" id="BSYR01000022">
    <property type="protein sequence ID" value="GMI87534.1"/>
    <property type="molecule type" value="Genomic_DNA"/>
</dbReference>
<evidence type="ECO:0000313" key="2">
    <source>
        <dbReference type="EMBL" id="GMI87534.1"/>
    </source>
</evidence>
<name>A0A9W7I1D8_HIBTR</name>
<feature type="coiled-coil region" evidence="1">
    <location>
        <begin position="77"/>
        <end position="191"/>
    </location>
</feature>
<proteinExistence type="predicted"/>
<keyword evidence="3" id="KW-1185">Reference proteome</keyword>
<keyword evidence="1" id="KW-0175">Coiled coil</keyword>
<gene>
    <name evidence="2" type="ORF">HRI_002422700</name>
</gene>
<evidence type="ECO:0000256" key="1">
    <source>
        <dbReference type="SAM" id="Coils"/>
    </source>
</evidence>
<evidence type="ECO:0000313" key="3">
    <source>
        <dbReference type="Proteomes" id="UP001165190"/>
    </source>
</evidence>
<comment type="caution">
    <text evidence="2">The sequence shown here is derived from an EMBL/GenBank/DDBJ whole genome shotgun (WGS) entry which is preliminary data.</text>
</comment>
<organism evidence="2 3">
    <name type="scientific">Hibiscus trionum</name>
    <name type="common">Flower of an hour</name>
    <dbReference type="NCBI Taxonomy" id="183268"/>
    <lineage>
        <taxon>Eukaryota</taxon>
        <taxon>Viridiplantae</taxon>
        <taxon>Streptophyta</taxon>
        <taxon>Embryophyta</taxon>
        <taxon>Tracheophyta</taxon>
        <taxon>Spermatophyta</taxon>
        <taxon>Magnoliopsida</taxon>
        <taxon>eudicotyledons</taxon>
        <taxon>Gunneridae</taxon>
        <taxon>Pentapetalae</taxon>
        <taxon>rosids</taxon>
        <taxon>malvids</taxon>
        <taxon>Malvales</taxon>
        <taxon>Malvaceae</taxon>
        <taxon>Malvoideae</taxon>
        <taxon>Hibiscus</taxon>
    </lineage>
</organism>
<reference evidence="2" key="1">
    <citation type="submission" date="2023-05" db="EMBL/GenBank/DDBJ databases">
        <title>Genome and transcriptome analyses reveal genes involved in the formation of fine ridges on petal epidermal cells in Hibiscus trionum.</title>
        <authorList>
            <person name="Koshimizu S."/>
            <person name="Masuda S."/>
            <person name="Ishii T."/>
            <person name="Shirasu K."/>
            <person name="Hoshino A."/>
            <person name="Arita M."/>
        </authorList>
    </citation>
    <scope>NUCLEOTIDE SEQUENCE</scope>
    <source>
        <strain evidence="2">Hamamatsu line</strain>
    </source>
</reference>
<sequence length="213" mass="24926">MKTFFTSLESELSDSKTVYSQEEIKEALAKVKEALNRTPTHYYYWLKNSAINIKAFKILASFYCSSTTLTSKQKNVLSAMEESLQELGDRAVKAKRDKDNLTEKESIKLTLTHNLDRNLIRYKEVESEAKQIERNLVALHEQVEEAHKKRENRLSERKGIFRSSMKMKEELEALGKEWAEYEAKAEVAEKEEKTVMAEWTRMKDFISCIKRKI</sequence>
<protein>
    <submittedName>
        <fullName evidence="2">Uncharacterized protein</fullName>
    </submittedName>
</protein>
<dbReference type="AlphaFoldDB" id="A0A9W7I1D8"/>
<dbReference type="Proteomes" id="UP001165190">
    <property type="component" value="Unassembled WGS sequence"/>
</dbReference>
<accession>A0A9W7I1D8</accession>